<dbReference type="Pfam" id="PF04176">
    <property type="entry name" value="TIP41"/>
    <property type="match status" value="1"/>
</dbReference>
<organism evidence="3 4">
    <name type="scientific">Mycena venus</name>
    <dbReference type="NCBI Taxonomy" id="2733690"/>
    <lineage>
        <taxon>Eukaryota</taxon>
        <taxon>Fungi</taxon>
        <taxon>Dikarya</taxon>
        <taxon>Basidiomycota</taxon>
        <taxon>Agaricomycotina</taxon>
        <taxon>Agaricomycetes</taxon>
        <taxon>Agaricomycetidae</taxon>
        <taxon>Agaricales</taxon>
        <taxon>Marasmiineae</taxon>
        <taxon>Mycenaceae</taxon>
        <taxon>Mycena</taxon>
    </lineage>
</organism>
<feature type="region of interest" description="Disordered" evidence="2">
    <location>
        <begin position="217"/>
        <end position="250"/>
    </location>
</feature>
<proteinExistence type="inferred from homology"/>
<dbReference type="InterPro" id="IPR051330">
    <property type="entry name" value="Phosphatase_reg/MetRdx"/>
</dbReference>
<dbReference type="PANTHER" id="PTHR21021:SF16">
    <property type="entry name" value="TIP41-LIKE PROTEIN"/>
    <property type="match status" value="1"/>
</dbReference>
<evidence type="ECO:0000313" key="4">
    <source>
        <dbReference type="Proteomes" id="UP000620124"/>
    </source>
</evidence>
<dbReference type="EMBL" id="JACAZI010000009">
    <property type="protein sequence ID" value="KAF7352425.1"/>
    <property type="molecule type" value="Genomic_DNA"/>
</dbReference>
<dbReference type="Proteomes" id="UP000620124">
    <property type="component" value="Unassembled WGS sequence"/>
</dbReference>
<protein>
    <recommendedName>
        <fullName evidence="5">Type 2A phosphatase activator TIP41</fullName>
    </recommendedName>
</protein>
<comment type="similarity">
    <text evidence="1">Belongs to the TIP41 family.</text>
</comment>
<evidence type="ECO:0000256" key="2">
    <source>
        <dbReference type="SAM" id="MobiDB-lite"/>
    </source>
</evidence>
<evidence type="ECO:0000256" key="1">
    <source>
        <dbReference type="ARBA" id="ARBA00006658"/>
    </source>
</evidence>
<dbReference type="GO" id="GO:0031929">
    <property type="term" value="P:TOR signaling"/>
    <property type="evidence" value="ECO:0007669"/>
    <property type="project" value="TreeGrafter"/>
</dbReference>
<sequence length="409" mass="44958">MAPVKVRDRLLWADAETRRWPAAGGGCESLRAARVVLRCCTLSLTLPICINIIYLQKIFETTDRNKQMSSAPITMATATDRAVAVPVHKLLESPTTRAIQIHDWTVTVSTNPISNAHALDALHASLGFPLPEMTFGANFLALDHAPSKWRFEFATPDALKGVKNGELGAGDGGVKVGYADAWLRSRTNTDSSLPMPKTVPTKPYDWTYTTTYAGHPGVWTPPDTNEGSEAGSEAGSRPVTPTVQNDEPPRPWSWAPADANNPLHSIPLAELTRPDPILFYAEVPLFEDELHDNGSSHLLVRIRVMPTCIFILARFTLRVDNVLFRTHDTRMYHSFASKPPLVVRETSGWEAPYDRVKGALPRRDDLTPLTDPNFIAKVLTGMPRQASQEVGANTGWRGLGTRVEVAVLG</sequence>
<dbReference type="OrthoDB" id="10253878at2759"/>
<accession>A0A8H6Y1P2</accession>
<comment type="caution">
    <text evidence="3">The sequence shown here is derived from an EMBL/GenBank/DDBJ whole genome shotgun (WGS) entry which is preliminary data.</text>
</comment>
<dbReference type="InterPro" id="IPR007303">
    <property type="entry name" value="TIP41-like"/>
</dbReference>
<dbReference type="GO" id="GO:0005829">
    <property type="term" value="C:cytosol"/>
    <property type="evidence" value="ECO:0007669"/>
    <property type="project" value="TreeGrafter"/>
</dbReference>
<evidence type="ECO:0000313" key="3">
    <source>
        <dbReference type="EMBL" id="KAF7352425.1"/>
    </source>
</evidence>
<keyword evidence="4" id="KW-1185">Reference proteome</keyword>
<reference evidence="3" key="1">
    <citation type="submission" date="2020-05" db="EMBL/GenBank/DDBJ databases">
        <title>Mycena genomes resolve the evolution of fungal bioluminescence.</title>
        <authorList>
            <person name="Tsai I.J."/>
        </authorList>
    </citation>
    <scope>NUCLEOTIDE SEQUENCE</scope>
    <source>
        <strain evidence="3">CCC161011</strain>
    </source>
</reference>
<dbReference type="AlphaFoldDB" id="A0A8H6Y1P2"/>
<dbReference type="PANTHER" id="PTHR21021">
    <property type="entry name" value="GAF/PUTATIVE CYTOSKELETAL PROTEIN"/>
    <property type="match status" value="1"/>
</dbReference>
<name>A0A8H6Y1P2_9AGAR</name>
<gene>
    <name evidence="3" type="ORF">MVEN_01207000</name>
</gene>
<evidence type="ECO:0008006" key="5">
    <source>
        <dbReference type="Google" id="ProtNLM"/>
    </source>
</evidence>